<dbReference type="OrthoDB" id="9794917at2"/>
<name>A0A329R6L3_9ACTN</name>
<dbReference type="Proteomes" id="UP000250462">
    <property type="component" value="Unassembled WGS sequence"/>
</dbReference>
<dbReference type="Gene3D" id="3.10.180.10">
    <property type="entry name" value="2,3-Dihydroxybiphenyl 1,2-Dioxygenase, domain 1"/>
    <property type="match status" value="1"/>
</dbReference>
<accession>A0A329R6L3</accession>
<reference evidence="2 3" key="1">
    <citation type="submission" date="2018-06" db="EMBL/GenBank/DDBJ databases">
        <title>Phytoactinopolyspora halophila sp. nov., a novel halophilic actinomycete isolated from a saline soil in China.</title>
        <authorList>
            <person name="Tang S.-K."/>
        </authorList>
    </citation>
    <scope>NUCLEOTIDE SEQUENCE [LARGE SCALE GENOMIC DNA]</scope>
    <source>
        <strain evidence="2 3">YIM 96934</strain>
    </source>
</reference>
<dbReference type="EMBL" id="QMIG01000001">
    <property type="protein sequence ID" value="RAW18668.1"/>
    <property type="molecule type" value="Genomic_DNA"/>
</dbReference>
<feature type="domain" description="VOC" evidence="1">
    <location>
        <begin position="5"/>
        <end position="118"/>
    </location>
</feature>
<evidence type="ECO:0000313" key="3">
    <source>
        <dbReference type="Proteomes" id="UP000250462"/>
    </source>
</evidence>
<gene>
    <name evidence="2" type="ORF">DPM12_00915</name>
</gene>
<dbReference type="SUPFAM" id="SSF54593">
    <property type="entry name" value="Glyoxalase/Bleomycin resistance protein/Dihydroxybiphenyl dioxygenase"/>
    <property type="match status" value="1"/>
</dbReference>
<sequence length="118" mass="12833">MAITQIRTLTVPVSDQDQAKDFYVETLGFDLVADNTMEPMRWLEVAPKGATTSVVLGLHPDMTPGSQRGVLLVTSDIDTDCKRLRQAGVELDGPVEQPWGRQATFSDPDGNAFVLSAI</sequence>
<organism evidence="2 3">
    <name type="scientific">Phytoactinopolyspora halophila</name>
    <dbReference type="NCBI Taxonomy" id="1981511"/>
    <lineage>
        <taxon>Bacteria</taxon>
        <taxon>Bacillati</taxon>
        <taxon>Actinomycetota</taxon>
        <taxon>Actinomycetes</taxon>
        <taxon>Jiangellales</taxon>
        <taxon>Jiangellaceae</taxon>
        <taxon>Phytoactinopolyspora</taxon>
    </lineage>
</organism>
<dbReference type="AlphaFoldDB" id="A0A329R6L3"/>
<dbReference type="PANTHER" id="PTHR36437:SF2">
    <property type="entry name" value="GLYOXALASE_BLEOMYCIN RESISTANCE PROTEIN_DIOXYGENASE"/>
    <property type="match status" value="1"/>
</dbReference>
<dbReference type="InterPro" id="IPR004360">
    <property type="entry name" value="Glyas_Fos-R_dOase_dom"/>
</dbReference>
<dbReference type="InterPro" id="IPR029068">
    <property type="entry name" value="Glyas_Bleomycin-R_OHBP_Dase"/>
</dbReference>
<keyword evidence="3" id="KW-1185">Reference proteome</keyword>
<comment type="caution">
    <text evidence="2">The sequence shown here is derived from an EMBL/GenBank/DDBJ whole genome shotgun (WGS) entry which is preliminary data.</text>
</comment>
<evidence type="ECO:0000313" key="2">
    <source>
        <dbReference type="EMBL" id="RAW18668.1"/>
    </source>
</evidence>
<dbReference type="PANTHER" id="PTHR36437">
    <property type="entry name" value="GLYOXALASE/BLEOMYCIN RESISTANCE PROTEIN/DIOXYGENASE"/>
    <property type="match status" value="1"/>
</dbReference>
<dbReference type="RefSeq" id="WP_112256309.1">
    <property type="nucleotide sequence ID" value="NZ_QMIG01000001.1"/>
</dbReference>
<dbReference type="PROSITE" id="PS51819">
    <property type="entry name" value="VOC"/>
    <property type="match status" value="1"/>
</dbReference>
<protein>
    <submittedName>
        <fullName evidence="2">Glyoxalase</fullName>
    </submittedName>
</protein>
<proteinExistence type="predicted"/>
<dbReference type="InterPro" id="IPR037523">
    <property type="entry name" value="VOC_core"/>
</dbReference>
<dbReference type="Pfam" id="PF00903">
    <property type="entry name" value="Glyoxalase"/>
    <property type="match status" value="1"/>
</dbReference>
<evidence type="ECO:0000259" key="1">
    <source>
        <dbReference type="PROSITE" id="PS51819"/>
    </source>
</evidence>